<keyword evidence="3" id="KW-1185">Reference proteome</keyword>
<accession>A0A6P2D1U9</accession>
<reference evidence="2 3" key="1">
    <citation type="submission" date="2019-05" db="EMBL/GenBank/DDBJ databases">
        <authorList>
            <consortium name="Science for Life Laboratories"/>
        </authorList>
    </citation>
    <scope>NUCLEOTIDE SEQUENCE [LARGE SCALE GENOMIC DNA]</scope>
    <source>
        <strain evidence="2">Soil9</strain>
    </source>
</reference>
<dbReference type="EMBL" id="LR593886">
    <property type="protein sequence ID" value="VTR95298.1"/>
    <property type="molecule type" value="Genomic_DNA"/>
</dbReference>
<gene>
    <name evidence="2" type="ORF">SOIL9_24160</name>
</gene>
<name>A0A6P2D1U9_9BACT</name>
<proteinExistence type="predicted"/>
<keyword evidence="1" id="KW-0472">Membrane</keyword>
<keyword evidence="1" id="KW-1133">Transmembrane helix</keyword>
<organism evidence="2 3">
    <name type="scientific">Gemmata massiliana</name>
    <dbReference type="NCBI Taxonomy" id="1210884"/>
    <lineage>
        <taxon>Bacteria</taxon>
        <taxon>Pseudomonadati</taxon>
        <taxon>Planctomycetota</taxon>
        <taxon>Planctomycetia</taxon>
        <taxon>Gemmatales</taxon>
        <taxon>Gemmataceae</taxon>
        <taxon>Gemmata</taxon>
    </lineage>
</organism>
<sequence length="63" mass="6172">MASLFGLIGVALLGAAAVIGIFLGSDKVPLSITACGFAIAGGLSLVGSAIVEAAQILKSQNRE</sequence>
<keyword evidence="1" id="KW-0812">Transmembrane</keyword>
<feature type="transmembrane region" description="Helical" evidence="1">
    <location>
        <begin position="30"/>
        <end position="54"/>
    </location>
</feature>
<protein>
    <submittedName>
        <fullName evidence="2">Uncharacterized protein</fullName>
    </submittedName>
</protein>
<dbReference type="KEGG" id="gms:SOIL9_24160"/>
<dbReference type="Proteomes" id="UP000464178">
    <property type="component" value="Chromosome"/>
</dbReference>
<dbReference type="RefSeq" id="WP_162669733.1">
    <property type="nucleotide sequence ID" value="NZ_LR593886.1"/>
</dbReference>
<evidence type="ECO:0000313" key="3">
    <source>
        <dbReference type="Proteomes" id="UP000464178"/>
    </source>
</evidence>
<evidence type="ECO:0000313" key="2">
    <source>
        <dbReference type="EMBL" id="VTR95298.1"/>
    </source>
</evidence>
<dbReference type="AlphaFoldDB" id="A0A6P2D1U9"/>
<evidence type="ECO:0000256" key="1">
    <source>
        <dbReference type="SAM" id="Phobius"/>
    </source>
</evidence>